<keyword evidence="1" id="KW-1133">Transmembrane helix</keyword>
<evidence type="ECO:0008006" key="4">
    <source>
        <dbReference type="Google" id="ProtNLM"/>
    </source>
</evidence>
<reference evidence="2 3" key="1">
    <citation type="submission" date="2017-03" db="EMBL/GenBank/DDBJ databases">
        <authorList>
            <person name="Afonso C.L."/>
            <person name="Miller P.J."/>
            <person name="Scott M.A."/>
            <person name="Spackman E."/>
            <person name="Goraichik I."/>
            <person name="Dimitrov K.M."/>
            <person name="Suarez D.L."/>
            <person name="Swayne D.E."/>
        </authorList>
    </citation>
    <scope>NUCLEOTIDE SEQUENCE [LARGE SCALE GENOMIC DNA]</scope>
    <source>
        <strain evidence="2 3">CECT 7066</strain>
    </source>
</reference>
<accession>A0A1Y5RNG7</accession>
<dbReference type="Proteomes" id="UP000193870">
    <property type="component" value="Unassembled WGS sequence"/>
</dbReference>
<dbReference type="EMBL" id="FWFV01000001">
    <property type="protein sequence ID" value="SLN20588.1"/>
    <property type="molecule type" value="Genomic_DNA"/>
</dbReference>
<feature type="transmembrane region" description="Helical" evidence="1">
    <location>
        <begin position="68"/>
        <end position="93"/>
    </location>
</feature>
<keyword evidence="1" id="KW-0812">Transmembrane</keyword>
<keyword evidence="3" id="KW-1185">Reference proteome</keyword>
<proteinExistence type="predicted"/>
<sequence>MTRCRMKRHIHFLRVQWDAVTTSFWFVPALMGLAATWMAALIPTLDGAVGEDAHWLVYVGVPNDARDIVGTLLASMITMTSLVFSITMVVLTLAASQFGPRLARNFMASRRTQFVFGTYVMTITFCLLLYGSIGWRQGDGPHPYVSVSISIGLTLLSVALLILHVHGLARSLVSETVIELVGKELDDGITNLEPLEGGAGKDPEAALPADFQENAAFCGLRRGGYVQTIEFDELIDAARSAGVLVALRFRAGDYVVEGGRDIAVHPADQIGPELRDAIARAFTIGPKRTPVQDLEFSIRHLVEVAVRALSPGINDPYTAVAVIDRLSASLARLMSRALPRGVLTDETGEIRVIWKRPTYGSLIGAAFRQIRQNGGDKPLVLLHLLAAIQRLAPHVRTESQRDALNDELRTIAKTARREIKEPADLARVEQHVRAASEALGESETSLRQS</sequence>
<name>A0A1Y5RNG7_9RHOB</name>
<gene>
    <name evidence="2" type="ORF">PAM7066_00715</name>
</gene>
<dbReference type="AlphaFoldDB" id="A0A1Y5RNG7"/>
<dbReference type="Pfam" id="PF10011">
    <property type="entry name" value="DUF2254"/>
    <property type="match status" value="1"/>
</dbReference>
<protein>
    <recommendedName>
        <fullName evidence="4">DUF2254 domain-containing protein</fullName>
    </recommendedName>
</protein>
<keyword evidence="1" id="KW-0472">Membrane</keyword>
<evidence type="ECO:0000313" key="2">
    <source>
        <dbReference type="EMBL" id="SLN20588.1"/>
    </source>
</evidence>
<feature type="transmembrane region" description="Helical" evidence="1">
    <location>
        <begin position="145"/>
        <end position="165"/>
    </location>
</feature>
<feature type="transmembrane region" description="Helical" evidence="1">
    <location>
        <begin position="20"/>
        <end position="42"/>
    </location>
</feature>
<organism evidence="2 3">
    <name type="scientific">Palleronia marisminoris</name>
    <dbReference type="NCBI Taxonomy" id="315423"/>
    <lineage>
        <taxon>Bacteria</taxon>
        <taxon>Pseudomonadati</taxon>
        <taxon>Pseudomonadota</taxon>
        <taxon>Alphaproteobacteria</taxon>
        <taxon>Rhodobacterales</taxon>
        <taxon>Roseobacteraceae</taxon>
        <taxon>Palleronia</taxon>
    </lineage>
</organism>
<dbReference type="InterPro" id="IPR018723">
    <property type="entry name" value="DUF2254_membrane"/>
</dbReference>
<evidence type="ECO:0000313" key="3">
    <source>
        <dbReference type="Proteomes" id="UP000193870"/>
    </source>
</evidence>
<feature type="transmembrane region" description="Helical" evidence="1">
    <location>
        <begin position="114"/>
        <end position="133"/>
    </location>
</feature>
<evidence type="ECO:0000256" key="1">
    <source>
        <dbReference type="SAM" id="Phobius"/>
    </source>
</evidence>